<feature type="region of interest" description="Disordered" evidence="1">
    <location>
        <begin position="1"/>
        <end position="27"/>
    </location>
</feature>
<reference evidence="2" key="2">
    <citation type="submission" date="2020-06" db="EMBL/GenBank/DDBJ databases">
        <authorList>
            <person name="Sheffer M."/>
        </authorList>
    </citation>
    <scope>NUCLEOTIDE SEQUENCE</scope>
</reference>
<gene>
    <name evidence="2" type="ORF">HNY73_007483</name>
</gene>
<organism evidence="2 3">
    <name type="scientific">Argiope bruennichi</name>
    <name type="common">Wasp spider</name>
    <name type="synonym">Aranea bruennichi</name>
    <dbReference type="NCBI Taxonomy" id="94029"/>
    <lineage>
        <taxon>Eukaryota</taxon>
        <taxon>Metazoa</taxon>
        <taxon>Ecdysozoa</taxon>
        <taxon>Arthropoda</taxon>
        <taxon>Chelicerata</taxon>
        <taxon>Arachnida</taxon>
        <taxon>Araneae</taxon>
        <taxon>Araneomorphae</taxon>
        <taxon>Entelegynae</taxon>
        <taxon>Araneoidea</taxon>
        <taxon>Araneidae</taxon>
        <taxon>Argiope</taxon>
    </lineage>
</organism>
<protein>
    <submittedName>
        <fullName evidence="2">Uncharacterized protein</fullName>
    </submittedName>
</protein>
<sequence length="92" mass="9975">MAKATYRWKLSTSISGSPGTRASSGPEFPQLAVVSDVLNVDVPGPLDRLTDTKLPELCRYPFDINFLSETSLFGSKAPSEPTRMETTLATNP</sequence>
<keyword evidence="3" id="KW-1185">Reference proteome</keyword>
<reference evidence="2" key="1">
    <citation type="journal article" date="2020" name="bioRxiv">
        <title>Chromosome-level reference genome of the European wasp spider Argiope bruennichi: a resource for studies on range expansion and evolutionary adaptation.</title>
        <authorList>
            <person name="Sheffer M.M."/>
            <person name="Hoppe A."/>
            <person name="Krehenwinkel H."/>
            <person name="Uhl G."/>
            <person name="Kuss A.W."/>
            <person name="Jensen L."/>
            <person name="Jensen C."/>
            <person name="Gillespie R.G."/>
            <person name="Hoff K.J."/>
            <person name="Prost S."/>
        </authorList>
    </citation>
    <scope>NUCLEOTIDE SEQUENCE</scope>
</reference>
<dbReference type="Proteomes" id="UP000807504">
    <property type="component" value="Unassembled WGS sequence"/>
</dbReference>
<dbReference type="EMBL" id="JABXBU010000012">
    <property type="protein sequence ID" value="KAF8789552.1"/>
    <property type="molecule type" value="Genomic_DNA"/>
</dbReference>
<proteinExistence type="predicted"/>
<evidence type="ECO:0000256" key="1">
    <source>
        <dbReference type="SAM" id="MobiDB-lite"/>
    </source>
</evidence>
<evidence type="ECO:0000313" key="2">
    <source>
        <dbReference type="EMBL" id="KAF8789552.1"/>
    </source>
</evidence>
<accession>A0A8T0FGN4</accession>
<name>A0A8T0FGN4_ARGBR</name>
<evidence type="ECO:0000313" key="3">
    <source>
        <dbReference type="Proteomes" id="UP000807504"/>
    </source>
</evidence>
<feature type="compositionally biased region" description="Polar residues" evidence="1">
    <location>
        <begin position="10"/>
        <end position="23"/>
    </location>
</feature>
<comment type="caution">
    <text evidence="2">The sequence shown here is derived from an EMBL/GenBank/DDBJ whole genome shotgun (WGS) entry which is preliminary data.</text>
</comment>
<dbReference type="AlphaFoldDB" id="A0A8T0FGN4"/>